<organism evidence="2 3">
    <name type="scientific">Paenibacillus tianmuensis</name>
    <dbReference type="NCBI Taxonomy" id="624147"/>
    <lineage>
        <taxon>Bacteria</taxon>
        <taxon>Bacillati</taxon>
        <taxon>Bacillota</taxon>
        <taxon>Bacilli</taxon>
        <taxon>Bacillales</taxon>
        <taxon>Paenibacillaceae</taxon>
        <taxon>Paenibacillus</taxon>
    </lineage>
</organism>
<dbReference type="STRING" id="624147.SAMN04487970_103738"/>
<feature type="transmembrane region" description="Helical" evidence="1">
    <location>
        <begin position="20"/>
        <end position="40"/>
    </location>
</feature>
<sequence length="41" mass="5027">MFLRRGDDPLEPYKKHEKRLMILMFIVGFIMLLAFLRRLFA</sequence>
<gene>
    <name evidence="2" type="ORF">SAMN04487970_103738</name>
</gene>
<keyword evidence="3" id="KW-1185">Reference proteome</keyword>
<dbReference type="Proteomes" id="UP000198601">
    <property type="component" value="Unassembled WGS sequence"/>
</dbReference>
<evidence type="ECO:0000256" key="1">
    <source>
        <dbReference type="SAM" id="Phobius"/>
    </source>
</evidence>
<evidence type="ECO:0000313" key="2">
    <source>
        <dbReference type="EMBL" id="SCW73883.1"/>
    </source>
</evidence>
<keyword evidence="1" id="KW-0812">Transmembrane</keyword>
<dbReference type="EMBL" id="FMTT01000037">
    <property type="protein sequence ID" value="SCW73883.1"/>
    <property type="molecule type" value="Genomic_DNA"/>
</dbReference>
<protein>
    <submittedName>
        <fullName evidence="2">Uncharacterized protein</fullName>
    </submittedName>
</protein>
<accession>A0A1G4SXK8</accession>
<keyword evidence="1" id="KW-1133">Transmembrane helix</keyword>
<reference evidence="3" key="1">
    <citation type="submission" date="2016-10" db="EMBL/GenBank/DDBJ databases">
        <authorList>
            <person name="Varghese N."/>
            <person name="Submissions S."/>
        </authorList>
    </citation>
    <scope>NUCLEOTIDE SEQUENCE [LARGE SCALE GENOMIC DNA]</scope>
    <source>
        <strain evidence="3">CGMCC 1.8946</strain>
    </source>
</reference>
<proteinExistence type="predicted"/>
<name>A0A1G4SXK8_9BACL</name>
<keyword evidence="1" id="KW-0472">Membrane</keyword>
<evidence type="ECO:0000313" key="3">
    <source>
        <dbReference type="Proteomes" id="UP000198601"/>
    </source>
</evidence>
<dbReference type="AlphaFoldDB" id="A0A1G4SXK8"/>